<comment type="caution">
    <text evidence="2">The sequence shown here is derived from an EMBL/GenBank/DDBJ whole genome shotgun (WGS) entry which is preliminary data.</text>
</comment>
<sequence length="540" mass="57380">MTDPLRVLVAAHALGAQRARRRATTPAELGRRIVLNYRITPAVALISDALLGAVTQPDRRVIITCPPRESKSTTVAVVGTLFALMNNPDERVILASYADSLAWEHSRTARALVEEHQGLLGFELSADKTSAGRWAVKGRTGGLLAVGITSGVTGFGAGLLLVDDATKNAAEADSAASRARVLAEFRATLMTRVHPGGSVVIIGTRWHEADLIGSLLREEPERWTHINIPAVAEAGIPDALDRAPGVAMTSALGRTREQFDDLRRSVGERAWYALFEGVPSSPEGGLIKREWLDDWRLPAAPQHPARIVVAVDPADSGERDAAGVVAASLTADGTVAVIADVSAHMTSEQWARAAVDLAIDLGASEISVEAFSAGTTYVRVVRETLARYAPNRAIRVTGWPPKGRPRRGDAMARSAALLQALEVGTCRIAGHLPELETAAVHWQAGQHQPDCLAALVIAHDVLAPVAGQRAAFAVPDFARRLTDRPGLDVLAKLGQRAHTTEPQPAVGTKPMPAFLTRNLRSGRSDGYDPLPAHLRGAAGG</sequence>
<reference evidence="3" key="1">
    <citation type="journal article" date="2019" name="Int. J. Syst. Evol. Microbiol.">
        <title>The Global Catalogue of Microorganisms (GCM) 10K type strain sequencing project: providing services to taxonomists for standard genome sequencing and annotation.</title>
        <authorList>
            <consortium name="The Broad Institute Genomics Platform"/>
            <consortium name="The Broad Institute Genome Sequencing Center for Infectious Disease"/>
            <person name="Wu L."/>
            <person name="Ma J."/>
        </authorList>
    </citation>
    <scope>NUCLEOTIDE SEQUENCE [LARGE SCALE GENOMIC DNA]</scope>
    <source>
        <strain evidence="3">JCM 17782</strain>
    </source>
</reference>
<dbReference type="InterPro" id="IPR027417">
    <property type="entry name" value="P-loop_NTPase"/>
</dbReference>
<gene>
    <name evidence="2" type="ORF">GCM10023161_36420</name>
</gene>
<evidence type="ECO:0000313" key="2">
    <source>
        <dbReference type="EMBL" id="GAA4290912.1"/>
    </source>
</evidence>
<organism evidence="2 3">
    <name type="scientific">Mycobacterium paraffinicum</name>
    <dbReference type="NCBI Taxonomy" id="53378"/>
    <lineage>
        <taxon>Bacteria</taxon>
        <taxon>Bacillati</taxon>
        <taxon>Actinomycetota</taxon>
        <taxon>Actinomycetes</taxon>
        <taxon>Mycobacteriales</taxon>
        <taxon>Mycobacteriaceae</taxon>
        <taxon>Mycobacterium</taxon>
    </lineage>
</organism>
<dbReference type="Pfam" id="PF03237">
    <property type="entry name" value="Terminase_6N"/>
    <property type="match status" value="1"/>
</dbReference>
<feature type="region of interest" description="Disordered" evidence="1">
    <location>
        <begin position="520"/>
        <end position="540"/>
    </location>
</feature>
<evidence type="ECO:0000256" key="1">
    <source>
        <dbReference type="SAM" id="MobiDB-lite"/>
    </source>
</evidence>
<dbReference type="EMBL" id="BAABGF010000042">
    <property type="protein sequence ID" value="GAA4290912.1"/>
    <property type="molecule type" value="Genomic_DNA"/>
</dbReference>
<dbReference type="Gene3D" id="3.40.50.300">
    <property type="entry name" value="P-loop containing nucleotide triphosphate hydrolases"/>
    <property type="match status" value="1"/>
</dbReference>
<dbReference type="Proteomes" id="UP001501417">
    <property type="component" value="Unassembled WGS sequence"/>
</dbReference>
<protein>
    <recommendedName>
        <fullName evidence="4">Terminase</fullName>
    </recommendedName>
</protein>
<name>A0ABP8EZU8_9MYCO</name>
<keyword evidence="3" id="KW-1185">Reference proteome</keyword>
<evidence type="ECO:0000313" key="3">
    <source>
        <dbReference type="Proteomes" id="UP001501417"/>
    </source>
</evidence>
<proteinExistence type="predicted"/>
<accession>A0ABP8EZU8</accession>
<evidence type="ECO:0008006" key="4">
    <source>
        <dbReference type="Google" id="ProtNLM"/>
    </source>
</evidence>
<dbReference type="RefSeq" id="WP_264044381.1">
    <property type="nucleotide sequence ID" value="NZ_BAABGF010000042.1"/>
</dbReference>